<evidence type="ECO:0000256" key="3">
    <source>
        <dbReference type="ARBA" id="ARBA00007739"/>
    </source>
</evidence>
<comment type="catalytic activity">
    <reaction evidence="15">
        <text>Preferential cleavage: (Ac)2-L-Lys-D-Ala-|-D-Ala. Also transpeptidation of peptidyl-alanyl moieties that are N-acyl substituents of D-alanine.</text>
        <dbReference type="EC" id="3.4.16.4"/>
    </reaction>
</comment>
<dbReference type="InterPro" id="IPR001460">
    <property type="entry name" value="PCN-bd_Tpept"/>
</dbReference>
<evidence type="ECO:0000256" key="17">
    <source>
        <dbReference type="SAM" id="Phobius"/>
    </source>
</evidence>
<comment type="similarity">
    <text evidence="2">In the C-terminal section; belongs to the transpeptidase family.</text>
</comment>
<dbReference type="GO" id="GO:0008658">
    <property type="term" value="F:penicillin binding"/>
    <property type="evidence" value="ECO:0007669"/>
    <property type="project" value="InterPro"/>
</dbReference>
<dbReference type="InterPro" id="IPR001264">
    <property type="entry name" value="Glyco_trans_51"/>
</dbReference>
<comment type="catalytic activity">
    <reaction evidence="16">
        <text>[GlcNAc-(1-&gt;4)-Mur2Ac(oyl-L-Ala-gamma-D-Glu-L-Lys-D-Ala-D-Ala)](n)-di-trans,octa-cis-undecaprenyl diphosphate + beta-D-GlcNAc-(1-&gt;4)-Mur2Ac(oyl-L-Ala-gamma-D-Glu-L-Lys-D-Ala-D-Ala)-di-trans,octa-cis-undecaprenyl diphosphate = [GlcNAc-(1-&gt;4)-Mur2Ac(oyl-L-Ala-gamma-D-Glu-L-Lys-D-Ala-D-Ala)](n+1)-di-trans,octa-cis-undecaprenyl diphosphate + di-trans,octa-cis-undecaprenyl diphosphate + H(+)</text>
        <dbReference type="Rhea" id="RHEA:23708"/>
        <dbReference type="Rhea" id="RHEA-COMP:9602"/>
        <dbReference type="Rhea" id="RHEA-COMP:9603"/>
        <dbReference type="ChEBI" id="CHEBI:15378"/>
        <dbReference type="ChEBI" id="CHEBI:58405"/>
        <dbReference type="ChEBI" id="CHEBI:60033"/>
        <dbReference type="ChEBI" id="CHEBI:78435"/>
        <dbReference type="EC" id="2.4.99.28"/>
    </reaction>
</comment>
<dbReference type="GO" id="GO:0009002">
    <property type="term" value="F:serine-type D-Ala-D-Ala carboxypeptidase activity"/>
    <property type="evidence" value="ECO:0007669"/>
    <property type="project" value="UniProtKB-EC"/>
</dbReference>
<keyword evidence="13" id="KW-0511">Multifunctional enzyme</keyword>
<evidence type="ECO:0000256" key="15">
    <source>
        <dbReference type="ARBA" id="ARBA00034000"/>
    </source>
</evidence>
<keyword evidence="5" id="KW-0121">Carboxypeptidase</keyword>
<proteinExistence type="inferred from homology"/>
<name>A0A1F8DRG8_9BACT</name>
<dbReference type="GO" id="GO:0005886">
    <property type="term" value="C:plasma membrane"/>
    <property type="evidence" value="ECO:0007669"/>
    <property type="project" value="UniProtKB-SubCell"/>
</dbReference>
<evidence type="ECO:0000313" key="21">
    <source>
        <dbReference type="Proteomes" id="UP000177029"/>
    </source>
</evidence>
<keyword evidence="9" id="KW-0378">Hydrolase</keyword>
<evidence type="ECO:0000256" key="4">
    <source>
        <dbReference type="ARBA" id="ARBA00022475"/>
    </source>
</evidence>
<comment type="subcellular location">
    <subcellularLocation>
        <location evidence="1">Cell membrane</location>
    </subcellularLocation>
</comment>
<dbReference type="GO" id="GO:0006508">
    <property type="term" value="P:proteolysis"/>
    <property type="evidence" value="ECO:0007669"/>
    <property type="project" value="UniProtKB-KW"/>
</dbReference>
<gene>
    <name evidence="20" type="ORF">A2755_03330</name>
</gene>
<keyword evidence="14" id="KW-0961">Cell wall biogenesis/degradation</keyword>
<evidence type="ECO:0000256" key="13">
    <source>
        <dbReference type="ARBA" id="ARBA00023268"/>
    </source>
</evidence>
<keyword evidence="17" id="KW-1133">Transmembrane helix</keyword>
<reference evidence="20 21" key="1">
    <citation type="journal article" date="2016" name="Nat. Commun.">
        <title>Thousands of microbial genomes shed light on interconnected biogeochemical processes in an aquifer system.</title>
        <authorList>
            <person name="Anantharaman K."/>
            <person name="Brown C.T."/>
            <person name="Hug L.A."/>
            <person name="Sharon I."/>
            <person name="Castelle C.J."/>
            <person name="Probst A.J."/>
            <person name="Thomas B.C."/>
            <person name="Singh A."/>
            <person name="Wilkins M.J."/>
            <person name="Karaoz U."/>
            <person name="Brodie E.L."/>
            <person name="Williams K.H."/>
            <person name="Hubbard S.S."/>
            <person name="Banfield J.F."/>
        </authorList>
    </citation>
    <scope>NUCLEOTIDE SEQUENCE [LARGE SCALE GENOMIC DNA]</scope>
</reference>
<keyword evidence="4" id="KW-1003">Cell membrane</keyword>
<evidence type="ECO:0000256" key="12">
    <source>
        <dbReference type="ARBA" id="ARBA00023136"/>
    </source>
</evidence>
<evidence type="ECO:0000259" key="18">
    <source>
        <dbReference type="Pfam" id="PF00905"/>
    </source>
</evidence>
<keyword evidence="17" id="KW-0812">Transmembrane</keyword>
<protein>
    <submittedName>
        <fullName evidence="20">Uncharacterized protein</fullName>
    </submittedName>
</protein>
<dbReference type="AlphaFoldDB" id="A0A1F8DRG8"/>
<evidence type="ECO:0000313" key="20">
    <source>
        <dbReference type="EMBL" id="OGM90559.1"/>
    </source>
</evidence>
<dbReference type="Gene3D" id="1.10.3810.10">
    <property type="entry name" value="Biosynthetic peptidoglycan transglycosylase-like"/>
    <property type="match status" value="1"/>
</dbReference>
<keyword evidence="10" id="KW-0133">Cell shape</keyword>
<evidence type="ECO:0000256" key="7">
    <source>
        <dbReference type="ARBA" id="ARBA00022676"/>
    </source>
</evidence>
<dbReference type="GO" id="GO:0008955">
    <property type="term" value="F:peptidoglycan glycosyltransferase activity"/>
    <property type="evidence" value="ECO:0007669"/>
    <property type="project" value="UniProtKB-EC"/>
</dbReference>
<dbReference type="InterPro" id="IPR012338">
    <property type="entry name" value="Beta-lactam/transpept-like"/>
</dbReference>
<dbReference type="GO" id="GO:0030288">
    <property type="term" value="C:outer membrane-bounded periplasmic space"/>
    <property type="evidence" value="ECO:0007669"/>
    <property type="project" value="TreeGrafter"/>
</dbReference>
<dbReference type="InterPro" id="IPR036950">
    <property type="entry name" value="PBP_transglycosylase"/>
</dbReference>
<feature type="domain" description="Glycosyl transferase family 51" evidence="19">
    <location>
        <begin position="61"/>
        <end position="240"/>
    </location>
</feature>
<keyword evidence="8" id="KW-0808">Transferase</keyword>
<evidence type="ECO:0000256" key="2">
    <source>
        <dbReference type="ARBA" id="ARBA00007090"/>
    </source>
</evidence>
<dbReference type="InterPro" id="IPR050396">
    <property type="entry name" value="Glycosyltr_51/Transpeptidase"/>
</dbReference>
<comment type="caution">
    <text evidence="20">The sequence shown here is derived from an EMBL/GenBank/DDBJ whole genome shotgun (WGS) entry which is preliminary data.</text>
</comment>
<dbReference type="GO" id="GO:0071555">
    <property type="term" value="P:cell wall organization"/>
    <property type="evidence" value="ECO:0007669"/>
    <property type="project" value="UniProtKB-KW"/>
</dbReference>
<dbReference type="EMBL" id="MGIP01000019">
    <property type="protein sequence ID" value="OGM90559.1"/>
    <property type="molecule type" value="Genomic_DNA"/>
</dbReference>
<dbReference type="Gene3D" id="3.40.710.10">
    <property type="entry name" value="DD-peptidase/beta-lactamase superfamily"/>
    <property type="match status" value="1"/>
</dbReference>
<dbReference type="STRING" id="1802555.A2755_03330"/>
<dbReference type="NCBIfam" id="TIGR02074">
    <property type="entry name" value="PBP_1a_fam"/>
    <property type="match status" value="1"/>
</dbReference>
<evidence type="ECO:0000256" key="10">
    <source>
        <dbReference type="ARBA" id="ARBA00022960"/>
    </source>
</evidence>
<accession>A0A1F8DRG8</accession>
<dbReference type="GO" id="GO:0008360">
    <property type="term" value="P:regulation of cell shape"/>
    <property type="evidence" value="ECO:0007669"/>
    <property type="project" value="UniProtKB-KW"/>
</dbReference>
<evidence type="ECO:0000256" key="11">
    <source>
        <dbReference type="ARBA" id="ARBA00022984"/>
    </source>
</evidence>
<dbReference type="Pfam" id="PF00912">
    <property type="entry name" value="Transgly"/>
    <property type="match status" value="1"/>
</dbReference>
<evidence type="ECO:0000256" key="14">
    <source>
        <dbReference type="ARBA" id="ARBA00023316"/>
    </source>
</evidence>
<evidence type="ECO:0000256" key="16">
    <source>
        <dbReference type="ARBA" id="ARBA00049902"/>
    </source>
</evidence>
<dbReference type="PANTHER" id="PTHR32282">
    <property type="entry name" value="BINDING PROTEIN TRANSPEPTIDASE, PUTATIVE-RELATED"/>
    <property type="match status" value="1"/>
</dbReference>
<evidence type="ECO:0000256" key="1">
    <source>
        <dbReference type="ARBA" id="ARBA00004236"/>
    </source>
</evidence>
<dbReference type="PANTHER" id="PTHR32282:SF11">
    <property type="entry name" value="PENICILLIN-BINDING PROTEIN 1B"/>
    <property type="match status" value="1"/>
</dbReference>
<keyword evidence="11" id="KW-0573">Peptidoglycan synthesis</keyword>
<dbReference type="FunFam" id="1.10.3810.10:FF:000001">
    <property type="entry name" value="Penicillin-binding protein 1A"/>
    <property type="match status" value="1"/>
</dbReference>
<dbReference type="GO" id="GO:0009252">
    <property type="term" value="P:peptidoglycan biosynthetic process"/>
    <property type="evidence" value="ECO:0007669"/>
    <property type="project" value="UniProtKB-KW"/>
</dbReference>
<feature type="transmembrane region" description="Helical" evidence="17">
    <location>
        <begin position="12"/>
        <end position="32"/>
    </location>
</feature>
<sequence>MPRRKKRKNLLYAGIAALCLIIFFVIEFIQIVNELPRPEKITSFRPIQSTKIYDRTGEILLYEIHDEQNRTIIAGSDIPLYAKQATISIEDRGFYQHAAFDVGGIIRALFENALVVTGLKSGNIQGGSTITQQLVKQVFLTSERTLKRKIKELILAYWIEEQYTKDEILEFYLNQIPYGSNAYGIESASSLYFGKSAKDLSVAESAALAAIIQSPTYYSPWGKHVEEFLDRKNYVLKEMHRLGHIREDQLQSALREQLTFQPQSYGKIKAPHFVLGVKEYLVAIYGEERVENGGLKVVTTLDWHLQEVAERVVKEGAVKNSERYAGSNAALVAEDPKTGQILALVGSADYFNEDIDGNFNVITQGLRQPGSTMKPIVYLAAFMKGYTPDTVVFDLPTQFNTSDDPRYNYSPANFEGTFRGPITLKQALSQSINVAAVKVLYLTGVSQALDTAQKLGITTLTDPSRYGLSLVLGGGEVRPIELVHAYSAFARDGVQHMQSNILRVEDAQGNTLETFKDEAEQVIDAQYARMINTILSDIELRSGLLSGSLPLTIFEGYQVALKTGTTNDYRDAWTIGYAPFLTVGVWAGNSNNQAMRRQGGSILAALPMWSEFMREAIQSYQPEPFTPAQPVFVENNPVLNGEAQEHTILYYIDKNDPKSFNPPKTSDSQFLNWDTPVRVWMSQHSTSTLSGGLD</sequence>
<dbReference type="Proteomes" id="UP000177029">
    <property type="component" value="Unassembled WGS sequence"/>
</dbReference>
<evidence type="ECO:0000256" key="6">
    <source>
        <dbReference type="ARBA" id="ARBA00022670"/>
    </source>
</evidence>
<comment type="similarity">
    <text evidence="3">In the N-terminal section; belongs to the glycosyltransferase 51 family.</text>
</comment>
<evidence type="ECO:0000256" key="8">
    <source>
        <dbReference type="ARBA" id="ARBA00022679"/>
    </source>
</evidence>
<evidence type="ECO:0000256" key="9">
    <source>
        <dbReference type="ARBA" id="ARBA00022801"/>
    </source>
</evidence>
<evidence type="ECO:0000256" key="5">
    <source>
        <dbReference type="ARBA" id="ARBA00022645"/>
    </source>
</evidence>
<dbReference type="Pfam" id="PF00905">
    <property type="entry name" value="Transpeptidase"/>
    <property type="match status" value="1"/>
</dbReference>
<keyword evidence="12 17" id="KW-0472">Membrane</keyword>
<evidence type="ECO:0000259" key="19">
    <source>
        <dbReference type="Pfam" id="PF00912"/>
    </source>
</evidence>
<organism evidence="20 21">
    <name type="scientific">Candidatus Wolfebacteria bacterium RIFCSPHIGHO2_01_FULL_48_22</name>
    <dbReference type="NCBI Taxonomy" id="1802555"/>
    <lineage>
        <taxon>Bacteria</taxon>
        <taxon>Candidatus Wolfeibacteriota</taxon>
    </lineage>
</organism>
<keyword evidence="7" id="KW-0328">Glycosyltransferase</keyword>
<keyword evidence="6" id="KW-0645">Protease</keyword>
<feature type="domain" description="Penicillin-binding protein transpeptidase" evidence="18">
    <location>
        <begin position="330"/>
        <end position="584"/>
    </location>
</feature>
<dbReference type="InterPro" id="IPR023346">
    <property type="entry name" value="Lysozyme-like_dom_sf"/>
</dbReference>
<dbReference type="SUPFAM" id="SSF56601">
    <property type="entry name" value="beta-lactamase/transpeptidase-like"/>
    <property type="match status" value="1"/>
</dbReference>
<dbReference type="SUPFAM" id="SSF53955">
    <property type="entry name" value="Lysozyme-like"/>
    <property type="match status" value="1"/>
</dbReference>